<feature type="region of interest" description="Disordered" evidence="3">
    <location>
        <begin position="251"/>
        <end position="273"/>
    </location>
</feature>
<feature type="domain" description="Cwf19-like C-terminal" evidence="5">
    <location>
        <begin position="313"/>
        <end position="417"/>
    </location>
</feature>
<name>F6T2S3_CIOIN</name>
<dbReference type="Proteomes" id="UP000008144">
    <property type="component" value="Unassembled WGS sequence"/>
</dbReference>
<dbReference type="AlphaFoldDB" id="F6T2S3"/>
<dbReference type="CDD" id="cd07380">
    <property type="entry name" value="MPP_CWF19_N"/>
    <property type="match status" value="1"/>
</dbReference>
<dbReference type="InterPro" id="IPR040194">
    <property type="entry name" value="Cwf19-like"/>
</dbReference>
<evidence type="ECO:0000256" key="2">
    <source>
        <dbReference type="ARBA" id="ARBA00041007"/>
    </source>
</evidence>
<dbReference type="InterPro" id="IPR036265">
    <property type="entry name" value="HIT-like_sf"/>
</dbReference>
<protein>
    <recommendedName>
        <fullName evidence="2">CWF19-like protein 1</fullName>
    </recommendedName>
</protein>
<dbReference type="STRING" id="7719.ENSCINP00000005592"/>
<gene>
    <name evidence="6" type="primary">LOC100184392</name>
</gene>
<dbReference type="InterPro" id="IPR006767">
    <property type="entry name" value="Cwf19-like_C_dom-2"/>
</dbReference>
<dbReference type="Pfam" id="PF04676">
    <property type="entry name" value="CwfJ_C_2"/>
    <property type="match status" value="1"/>
</dbReference>
<dbReference type="OrthoDB" id="444325at2759"/>
<dbReference type="HOGENOM" id="CLU_019955_2_0_1"/>
<keyword evidence="7" id="KW-1185">Reference proteome</keyword>
<evidence type="ECO:0000313" key="6">
    <source>
        <dbReference type="Ensembl" id="ENSCINP00000005592.3"/>
    </source>
</evidence>
<dbReference type="KEGG" id="cin:100184392"/>
<dbReference type="Ensembl" id="ENSCINT00000005592.3">
    <property type="protein sequence ID" value="ENSCINP00000005592.3"/>
    <property type="gene ID" value="ENSCING00000002739.3"/>
</dbReference>
<evidence type="ECO:0000256" key="1">
    <source>
        <dbReference type="ARBA" id="ARBA00006795"/>
    </source>
</evidence>
<sequence length="540" mass="60103">MSLKILVCGDVNGKLDALYGRVRRLQSKGNNFSLLLCVGEFFGAKEEDQILWKEYLEGRKKSPISTFILGPNIKTTESYFIDSADDGAELCENVTHLGKKGIYTGTSGLKIAYVSGTQSTGTSTKTSFSDDDIRGLASQLGVGGSGYQGVDILMTSSWPNGVSTFGNSPSSEKCKSCGSAAIAELAKSSKPRYHFAGLEGVNYERVPYRNHIVLAEPSRHVTRFIALSSVGNPNKEKYLYAFSISPMSSMTQQELNTQPPEATESPYTSGNKTKNIPVLLSGQVADQYRWNMETTRAPKRKSQNNPNQPERKHARPQDWSCWFCLGGDKVEKHLVASVGELCYIAMAKGGLTSDHALILPIAHHSSSNELPDDTRVEVLKYMEALRAAYRSGGRECVFFERNYRTDHMQIQVVPLPPGVTSSQVKESFVNLGTSNTDRHGNPNPIEFVELPQRTDLKQIIGRGIPFFHVELPDGTRLIHKIQRYFPLQFGREALCSASLLNSPKRIDWRSCALSCDQETDLTKKFRDFFKKFDFSLEDED</sequence>
<evidence type="ECO:0000259" key="5">
    <source>
        <dbReference type="Pfam" id="PF04677"/>
    </source>
</evidence>
<dbReference type="FunFam" id="3.30.428.10:FF:000024">
    <property type="entry name" value="CWF19-like cell cycle control factor 1"/>
    <property type="match status" value="1"/>
</dbReference>
<dbReference type="PANTHER" id="PTHR12072:SF4">
    <property type="entry name" value="CWF19-LIKE PROTEIN 1"/>
    <property type="match status" value="1"/>
</dbReference>
<comment type="similarity">
    <text evidence="1">Belongs to the CWF19 family.</text>
</comment>
<evidence type="ECO:0000256" key="3">
    <source>
        <dbReference type="SAM" id="MobiDB-lite"/>
    </source>
</evidence>
<accession>F6T2S3</accession>
<dbReference type="GeneID" id="100184392"/>
<dbReference type="GO" id="GO:0071014">
    <property type="term" value="C:post-mRNA release spliceosomal complex"/>
    <property type="evidence" value="ECO:0000318"/>
    <property type="project" value="GO_Central"/>
</dbReference>
<dbReference type="PANTHER" id="PTHR12072">
    <property type="entry name" value="CWF19, CELL CYCLE CONTROL PROTEIN"/>
    <property type="match status" value="1"/>
</dbReference>
<accession>A0A1W2W6A8</accession>
<evidence type="ECO:0000313" key="7">
    <source>
        <dbReference type="Proteomes" id="UP000008144"/>
    </source>
</evidence>
<dbReference type="Gene3D" id="3.30.428.10">
    <property type="entry name" value="HIT-like"/>
    <property type="match status" value="1"/>
</dbReference>
<feature type="domain" description="Cwf19-like protein C-terminal" evidence="4">
    <location>
        <begin position="447"/>
        <end position="534"/>
    </location>
</feature>
<organism evidence="6 7">
    <name type="scientific">Ciona intestinalis</name>
    <name type="common">Transparent sea squirt</name>
    <name type="synonym">Ascidia intestinalis</name>
    <dbReference type="NCBI Taxonomy" id="7719"/>
    <lineage>
        <taxon>Eukaryota</taxon>
        <taxon>Metazoa</taxon>
        <taxon>Chordata</taxon>
        <taxon>Tunicata</taxon>
        <taxon>Ascidiacea</taxon>
        <taxon>Phlebobranchia</taxon>
        <taxon>Cionidae</taxon>
        <taxon>Ciona</taxon>
    </lineage>
</organism>
<evidence type="ECO:0000259" key="4">
    <source>
        <dbReference type="Pfam" id="PF04676"/>
    </source>
</evidence>
<reference evidence="6" key="3">
    <citation type="submission" date="2025-09" db="UniProtKB">
        <authorList>
            <consortium name="Ensembl"/>
        </authorList>
    </citation>
    <scope>IDENTIFICATION</scope>
</reference>
<dbReference type="Pfam" id="PF04677">
    <property type="entry name" value="CwfJ_C_1"/>
    <property type="match status" value="1"/>
</dbReference>
<dbReference type="GO" id="GO:0061632">
    <property type="term" value="F:RNA lariat debranching enzyme activator activity"/>
    <property type="evidence" value="ECO:0000318"/>
    <property type="project" value="GO_Central"/>
</dbReference>
<proteinExistence type="inferred from homology"/>
<dbReference type="GO" id="GO:0000398">
    <property type="term" value="P:mRNA splicing, via spliceosome"/>
    <property type="evidence" value="ECO:0000318"/>
    <property type="project" value="GO_Central"/>
</dbReference>
<reference evidence="7" key="1">
    <citation type="journal article" date="2002" name="Science">
        <title>The draft genome of Ciona intestinalis: insights into chordate and vertebrate origins.</title>
        <authorList>
            <person name="Dehal P."/>
            <person name="Satou Y."/>
            <person name="Campbell R.K."/>
            <person name="Chapman J."/>
            <person name="Degnan B."/>
            <person name="De Tomaso A."/>
            <person name="Davidson B."/>
            <person name="Di Gregorio A."/>
            <person name="Gelpke M."/>
            <person name="Goodstein D.M."/>
            <person name="Harafuji N."/>
            <person name="Hastings K.E."/>
            <person name="Ho I."/>
            <person name="Hotta K."/>
            <person name="Huang W."/>
            <person name="Kawashima T."/>
            <person name="Lemaire P."/>
            <person name="Martinez D."/>
            <person name="Meinertzhagen I.A."/>
            <person name="Necula S."/>
            <person name="Nonaka M."/>
            <person name="Putnam N."/>
            <person name="Rash S."/>
            <person name="Saiga H."/>
            <person name="Satake M."/>
            <person name="Terry A."/>
            <person name="Yamada L."/>
            <person name="Wang H.G."/>
            <person name="Awazu S."/>
            <person name="Azumi K."/>
            <person name="Boore J."/>
            <person name="Branno M."/>
            <person name="Chin-Bow S."/>
            <person name="DeSantis R."/>
            <person name="Doyle S."/>
            <person name="Francino P."/>
            <person name="Keys D.N."/>
            <person name="Haga S."/>
            <person name="Hayashi H."/>
            <person name="Hino K."/>
            <person name="Imai K.S."/>
            <person name="Inaba K."/>
            <person name="Kano S."/>
            <person name="Kobayashi K."/>
            <person name="Kobayashi M."/>
            <person name="Lee B.I."/>
            <person name="Makabe K.W."/>
            <person name="Manohar C."/>
            <person name="Matassi G."/>
            <person name="Medina M."/>
            <person name="Mochizuki Y."/>
            <person name="Mount S."/>
            <person name="Morishita T."/>
            <person name="Miura S."/>
            <person name="Nakayama A."/>
            <person name="Nishizaka S."/>
            <person name="Nomoto H."/>
            <person name="Ohta F."/>
            <person name="Oishi K."/>
            <person name="Rigoutsos I."/>
            <person name="Sano M."/>
            <person name="Sasaki A."/>
            <person name="Sasakura Y."/>
            <person name="Shoguchi E."/>
            <person name="Shin-i T."/>
            <person name="Spagnuolo A."/>
            <person name="Stainier D."/>
            <person name="Suzuki M.M."/>
            <person name="Tassy O."/>
            <person name="Takatori N."/>
            <person name="Tokuoka M."/>
            <person name="Yagi K."/>
            <person name="Yoshizaki F."/>
            <person name="Wada S."/>
            <person name="Zhang C."/>
            <person name="Hyatt P.D."/>
            <person name="Larimer F."/>
            <person name="Detter C."/>
            <person name="Doggett N."/>
            <person name="Glavina T."/>
            <person name="Hawkins T."/>
            <person name="Richardson P."/>
            <person name="Lucas S."/>
            <person name="Kohara Y."/>
            <person name="Levine M."/>
            <person name="Satoh N."/>
            <person name="Rokhsar D.S."/>
        </authorList>
    </citation>
    <scope>NUCLEOTIDE SEQUENCE [LARGE SCALE GENOMIC DNA]</scope>
</reference>
<dbReference type="SUPFAM" id="SSF54197">
    <property type="entry name" value="HIT-like"/>
    <property type="match status" value="1"/>
</dbReference>
<dbReference type="OMA" id="IVPITHY"/>
<feature type="region of interest" description="Disordered" evidence="3">
    <location>
        <begin position="294"/>
        <end position="314"/>
    </location>
</feature>
<dbReference type="InParanoid" id="F6T2S3"/>
<dbReference type="RefSeq" id="XP_002122431.1">
    <property type="nucleotide sequence ID" value="XM_002122395.5"/>
</dbReference>
<dbReference type="InterPro" id="IPR006768">
    <property type="entry name" value="Cwf19-like_C_dom-1"/>
</dbReference>
<dbReference type="FunCoup" id="F6T2S3">
    <property type="interactions" value="1249"/>
</dbReference>
<reference evidence="6" key="2">
    <citation type="submission" date="2025-08" db="UniProtKB">
        <authorList>
            <consortium name="Ensembl"/>
        </authorList>
    </citation>
    <scope>IDENTIFICATION</scope>
</reference>
<dbReference type="GeneTree" id="ENSGT00940000156000"/>